<feature type="transmembrane region" description="Helical" evidence="1">
    <location>
        <begin position="90"/>
        <end position="115"/>
    </location>
</feature>
<accession>A0ABW8AJ10</accession>
<gene>
    <name evidence="2" type="ORF">ACIB24_04685</name>
</gene>
<feature type="transmembrane region" description="Helical" evidence="1">
    <location>
        <begin position="135"/>
        <end position="157"/>
    </location>
</feature>
<keyword evidence="1" id="KW-0472">Membrane</keyword>
<keyword evidence="1" id="KW-0812">Transmembrane</keyword>
<dbReference type="Proteomes" id="UP001612915">
    <property type="component" value="Unassembled WGS sequence"/>
</dbReference>
<dbReference type="RefSeq" id="WP_398275846.1">
    <property type="nucleotide sequence ID" value="NZ_JBITLV010000001.1"/>
</dbReference>
<evidence type="ECO:0000313" key="2">
    <source>
        <dbReference type="EMBL" id="MFI7586350.1"/>
    </source>
</evidence>
<name>A0ABW8AJ10_9ACTN</name>
<dbReference type="EMBL" id="JBITLV010000001">
    <property type="protein sequence ID" value="MFI7586350.1"/>
    <property type="molecule type" value="Genomic_DNA"/>
</dbReference>
<reference evidence="2 3" key="1">
    <citation type="submission" date="2024-10" db="EMBL/GenBank/DDBJ databases">
        <title>The Natural Products Discovery Center: Release of the First 8490 Sequenced Strains for Exploring Actinobacteria Biosynthetic Diversity.</title>
        <authorList>
            <person name="Kalkreuter E."/>
            <person name="Kautsar S.A."/>
            <person name="Yang D."/>
            <person name="Bader C.D."/>
            <person name="Teijaro C.N."/>
            <person name="Fluegel L."/>
            <person name="Davis C.M."/>
            <person name="Simpson J.R."/>
            <person name="Lauterbach L."/>
            <person name="Steele A.D."/>
            <person name="Gui C."/>
            <person name="Meng S."/>
            <person name="Li G."/>
            <person name="Viehrig K."/>
            <person name="Ye F."/>
            <person name="Su P."/>
            <person name="Kiefer A.F."/>
            <person name="Nichols A."/>
            <person name="Cepeda A.J."/>
            <person name="Yan W."/>
            <person name="Fan B."/>
            <person name="Jiang Y."/>
            <person name="Adhikari A."/>
            <person name="Zheng C.-J."/>
            <person name="Schuster L."/>
            <person name="Cowan T.M."/>
            <person name="Smanski M.J."/>
            <person name="Chevrette M.G."/>
            <person name="De Carvalho L.P.S."/>
            <person name="Shen B."/>
        </authorList>
    </citation>
    <scope>NUCLEOTIDE SEQUENCE [LARGE SCALE GENOMIC DNA]</scope>
    <source>
        <strain evidence="2 3">NPDC049639</strain>
    </source>
</reference>
<feature type="transmembrane region" description="Helical" evidence="1">
    <location>
        <begin position="57"/>
        <end position="78"/>
    </location>
</feature>
<feature type="transmembrane region" description="Helical" evidence="1">
    <location>
        <begin position="20"/>
        <end position="45"/>
    </location>
</feature>
<sequence>MTTQSASLDRKPRIVTGLSAPVLVGGTILLSTGFQLIVFGIGMFVASQAEIDRDEGVRASLVSISVVAAVSLVIAFAVSLSCRGVASRAAIGAVALGALAVISLPAFWAGAPAIFGANAAWLGGLTIGSTPQRGAARGFAIVGLVVAVLNAVAIPVLTGGSLIMHGYAG</sequence>
<organism evidence="2 3">
    <name type="scientific">Spongisporangium articulatum</name>
    <dbReference type="NCBI Taxonomy" id="3362603"/>
    <lineage>
        <taxon>Bacteria</taxon>
        <taxon>Bacillati</taxon>
        <taxon>Actinomycetota</taxon>
        <taxon>Actinomycetes</taxon>
        <taxon>Kineosporiales</taxon>
        <taxon>Kineosporiaceae</taxon>
        <taxon>Spongisporangium</taxon>
    </lineage>
</organism>
<evidence type="ECO:0000256" key="1">
    <source>
        <dbReference type="SAM" id="Phobius"/>
    </source>
</evidence>
<protein>
    <submittedName>
        <fullName evidence="2">Uncharacterized protein</fullName>
    </submittedName>
</protein>
<evidence type="ECO:0000313" key="3">
    <source>
        <dbReference type="Proteomes" id="UP001612915"/>
    </source>
</evidence>
<comment type="caution">
    <text evidence="2">The sequence shown here is derived from an EMBL/GenBank/DDBJ whole genome shotgun (WGS) entry which is preliminary data.</text>
</comment>
<keyword evidence="3" id="KW-1185">Reference proteome</keyword>
<proteinExistence type="predicted"/>
<keyword evidence="1" id="KW-1133">Transmembrane helix</keyword>